<reference evidence="1" key="1">
    <citation type="submission" date="2021-06" db="EMBL/GenBank/DDBJ databases">
        <authorList>
            <person name="Kallberg Y."/>
            <person name="Tangrot J."/>
            <person name="Rosling A."/>
        </authorList>
    </citation>
    <scope>NUCLEOTIDE SEQUENCE</scope>
    <source>
        <strain evidence="1">87-6 pot B 2015</strain>
    </source>
</reference>
<accession>A0A9N9FDQ5</accession>
<sequence length="445" mass="52212">MSRDHVISFISTSPHNGKSISDVAISPRLTYVLTYSQEDNSFVGWLLDTKSEPFDLRKDTKSSKFDGISDFKVSDNKIILYNYTGLAKFHDLKNNKDLEIKDECFDYSHTNFLENGNIVTFKNNINTAINPTVLIYELTNKNKFSRKGFYVFNEKNVKFGGFRSDSMWMMAYDLIFLLDLATFKLQKFSLFLIIMEVADAHYIYSNNRDHINFPIGRIVDTDCQEFEFVGNNDEFMITLSNNKIINIYFWKSNLKGSISLNKLVEFEDLDKSVHIEFKDQRIFVVSPEKLRIFNITKHDWRNSIFKDHMNDYDDSQNHDDDENIFTDIDQKYSSIEDKMEVVDEYVKDKIPENIQKTLRNVIFNLYDNRELNSLEIKCLADPSDNESKKQLINYLLNAKYYFVICGEILLKSAIKQNNLYLMGGIFNKTIEYFRENPRSNICILS</sequence>
<dbReference type="EMBL" id="CAJVPP010001011">
    <property type="protein sequence ID" value="CAG8528207.1"/>
    <property type="molecule type" value="Genomic_DNA"/>
</dbReference>
<organism evidence="1 2">
    <name type="scientific">Funneliformis mosseae</name>
    <name type="common">Endomycorrhizal fungus</name>
    <name type="synonym">Glomus mosseae</name>
    <dbReference type="NCBI Taxonomy" id="27381"/>
    <lineage>
        <taxon>Eukaryota</taxon>
        <taxon>Fungi</taxon>
        <taxon>Fungi incertae sedis</taxon>
        <taxon>Mucoromycota</taxon>
        <taxon>Glomeromycotina</taxon>
        <taxon>Glomeromycetes</taxon>
        <taxon>Glomerales</taxon>
        <taxon>Glomeraceae</taxon>
        <taxon>Funneliformis</taxon>
    </lineage>
</organism>
<gene>
    <name evidence="1" type="ORF">FMOSSE_LOCUS5376</name>
</gene>
<proteinExistence type="predicted"/>
<protein>
    <submittedName>
        <fullName evidence="1">5925_t:CDS:1</fullName>
    </submittedName>
</protein>
<feature type="non-terminal residue" evidence="1">
    <location>
        <position position="1"/>
    </location>
</feature>
<name>A0A9N9FDQ5_FUNMO</name>
<dbReference type="AlphaFoldDB" id="A0A9N9FDQ5"/>
<dbReference type="Proteomes" id="UP000789375">
    <property type="component" value="Unassembled WGS sequence"/>
</dbReference>
<keyword evidence="2" id="KW-1185">Reference proteome</keyword>
<evidence type="ECO:0000313" key="2">
    <source>
        <dbReference type="Proteomes" id="UP000789375"/>
    </source>
</evidence>
<comment type="caution">
    <text evidence="1">The sequence shown here is derived from an EMBL/GenBank/DDBJ whole genome shotgun (WGS) entry which is preliminary data.</text>
</comment>
<dbReference type="SUPFAM" id="SSF82171">
    <property type="entry name" value="DPP6 N-terminal domain-like"/>
    <property type="match status" value="1"/>
</dbReference>
<evidence type="ECO:0000313" key="1">
    <source>
        <dbReference type="EMBL" id="CAG8528207.1"/>
    </source>
</evidence>